<dbReference type="GO" id="GO:0019674">
    <property type="term" value="P:NAD+ metabolic process"/>
    <property type="evidence" value="ECO:0007669"/>
    <property type="project" value="InterPro"/>
</dbReference>
<proteinExistence type="inferred from homology"/>
<comment type="similarity">
    <text evidence="1">Belongs to the NAD kinase family.</text>
</comment>
<dbReference type="OrthoDB" id="185618at2759"/>
<dbReference type="GO" id="GO:0005739">
    <property type="term" value="C:mitochondrion"/>
    <property type="evidence" value="ECO:0007669"/>
    <property type="project" value="TreeGrafter"/>
</dbReference>
<dbReference type="RefSeq" id="XP_025422021.1">
    <property type="nucleotide sequence ID" value="XM_025566236.1"/>
</dbReference>
<organism evidence="7 8">
    <name type="scientific">Sipha flava</name>
    <name type="common">yellow sugarcane aphid</name>
    <dbReference type="NCBI Taxonomy" id="143950"/>
    <lineage>
        <taxon>Eukaryota</taxon>
        <taxon>Metazoa</taxon>
        <taxon>Ecdysozoa</taxon>
        <taxon>Arthropoda</taxon>
        <taxon>Hexapoda</taxon>
        <taxon>Insecta</taxon>
        <taxon>Pterygota</taxon>
        <taxon>Neoptera</taxon>
        <taxon>Paraneoptera</taxon>
        <taxon>Hemiptera</taxon>
        <taxon>Sternorrhyncha</taxon>
        <taxon>Aphidomorpha</taxon>
        <taxon>Aphidoidea</taxon>
        <taxon>Aphididae</taxon>
        <taxon>Sipha</taxon>
    </lineage>
</organism>
<dbReference type="AlphaFoldDB" id="A0A8B8GHF2"/>
<dbReference type="Pfam" id="PF01513">
    <property type="entry name" value="NAD_kinase"/>
    <property type="match status" value="1"/>
</dbReference>
<protein>
    <recommendedName>
        <fullName evidence="2">NAD(+) kinase</fullName>
        <ecNumber evidence="2">2.7.1.23</ecNumber>
    </recommendedName>
</protein>
<dbReference type="Gene3D" id="2.60.200.30">
    <property type="entry name" value="Probable inorganic polyphosphate/atp-NAD kinase, domain 2"/>
    <property type="match status" value="1"/>
</dbReference>
<keyword evidence="6" id="KW-0520">NAD</keyword>
<evidence type="ECO:0000313" key="7">
    <source>
        <dbReference type="Proteomes" id="UP000694846"/>
    </source>
</evidence>
<name>A0A8B8GHF2_9HEMI</name>
<dbReference type="PANTHER" id="PTHR13158">
    <property type="match status" value="1"/>
</dbReference>
<accession>A0A8B8GHF2</accession>
<keyword evidence="7" id="KW-1185">Reference proteome</keyword>
<dbReference type="Gene3D" id="3.40.50.10330">
    <property type="entry name" value="Probable inorganic polyphosphate/atp-NAD kinase, domain 1"/>
    <property type="match status" value="1"/>
</dbReference>
<dbReference type="Proteomes" id="UP000694846">
    <property type="component" value="Unplaced"/>
</dbReference>
<dbReference type="CTD" id="133686"/>
<dbReference type="SUPFAM" id="SSF111331">
    <property type="entry name" value="NAD kinase/diacylglycerol kinase-like"/>
    <property type="match status" value="1"/>
</dbReference>
<dbReference type="PANTHER" id="PTHR13158:SF5">
    <property type="entry name" value="NAD KINASE 2, MITOCHONDRIAL"/>
    <property type="match status" value="1"/>
</dbReference>
<evidence type="ECO:0000256" key="4">
    <source>
        <dbReference type="ARBA" id="ARBA00022777"/>
    </source>
</evidence>
<dbReference type="InterPro" id="IPR017437">
    <property type="entry name" value="ATP-NAD_kinase_PpnK-typ_C"/>
</dbReference>
<evidence type="ECO:0000313" key="8">
    <source>
        <dbReference type="RefSeq" id="XP_025422021.1"/>
    </source>
</evidence>
<dbReference type="InterPro" id="IPR002504">
    <property type="entry name" value="NADK"/>
</dbReference>
<dbReference type="InterPro" id="IPR016064">
    <property type="entry name" value="NAD/diacylglycerol_kinase_sf"/>
</dbReference>
<evidence type="ECO:0000256" key="5">
    <source>
        <dbReference type="ARBA" id="ARBA00022857"/>
    </source>
</evidence>
<keyword evidence="5" id="KW-0521">NADP</keyword>
<dbReference type="GO" id="GO:0006741">
    <property type="term" value="P:NADP+ biosynthetic process"/>
    <property type="evidence" value="ECO:0007669"/>
    <property type="project" value="InterPro"/>
</dbReference>
<dbReference type="GO" id="GO:0003951">
    <property type="term" value="F:NAD+ kinase activity"/>
    <property type="evidence" value="ECO:0007669"/>
    <property type="project" value="UniProtKB-EC"/>
</dbReference>
<keyword evidence="4 8" id="KW-0418">Kinase</keyword>
<dbReference type="EC" id="2.7.1.23" evidence="2"/>
<evidence type="ECO:0000256" key="2">
    <source>
        <dbReference type="ARBA" id="ARBA00012120"/>
    </source>
</evidence>
<evidence type="ECO:0000256" key="3">
    <source>
        <dbReference type="ARBA" id="ARBA00022679"/>
    </source>
</evidence>
<evidence type="ECO:0000256" key="6">
    <source>
        <dbReference type="ARBA" id="ARBA00023027"/>
    </source>
</evidence>
<reference evidence="8" key="1">
    <citation type="submission" date="2025-08" db="UniProtKB">
        <authorList>
            <consortium name="RefSeq"/>
        </authorList>
    </citation>
    <scope>IDENTIFICATION</scope>
    <source>
        <tissue evidence="8">Whole body</tissue>
    </source>
</reference>
<dbReference type="InterPro" id="IPR017438">
    <property type="entry name" value="ATP-NAD_kinase_N"/>
</dbReference>
<gene>
    <name evidence="8" type="primary">LOC112691829</name>
</gene>
<keyword evidence="3" id="KW-0808">Transferase</keyword>
<evidence type="ECO:0000256" key="1">
    <source>
        <dbReference type="ARBA" id="ARBA00010995"/>
    </source>
</evidence>
<dbReference type="GeneID" id="112691829"/>
<sequence>MITKKAFKQMCIGRRYMQLWKGKKVLLVAKYTRVERERLENANVSEKQLLSKLSDQGVNLKTILESHNEHYNIVKEVTAAINGLDVESKIINLKDINTAAVSWADVLIAIGGDGTFLVMSSYVQDNETPVVGINSNPSSSLGYLCLPEICSRNIQKTFDTLEKGKYSFINRRRIRVTMKGKREPPVNMYQDFVKIRPDSHSTHDMLALNEVFIGDKMPGRTSELECQFDGNLPLKIKSSGLCISTGTGSSAWSYSLNKINIDEVRRILNLSKQSVSEQECMKIVDEYNKNLVYSPDSEYLQYTIREPTGRSLWQSNDELVKSDKIKKEALVENHCEEGCIILDGFLIYAFPKGAQAILSSKPEDSIKSVWINVD</sequence>